<protein>
    <recommendedName>
        <fullName evidence="4">Six-bladed beta-propeller-like protein</fullName>
    </recommendedName>
</protein>
<feature type="chain" id="PRO_5043035316" description="Six-bladed beta-propeller-like protein" evidence="1">
    <location>
        <begin position="19"/>
        <end position="360"/>
    </location>
</feature>
<proteinExistence type="predicted"/>
<keyword evidence="1" id="KW-0732">Signal</keyword>
<name>A0AAN9UZ72_9PEZI</name>
<evidence type="ECO:0000313" key="2">
    <source>
        <dbReference type="EMBL" id="KAK7755827.1"/>
    </source>
</evidence>
<reference evidence="2 3" key="1">
    <citation type="submission" date="2024-02" db="EMBL/GenBank/DDBJ databases">
        <title>De novo assembly and annotation of 12 fungi associated with fruit tree decline syndrome in Ontario, Canada.</title>
        <authorList>
            <person name="Sulman M."/>
            <person name="Ellouze W."/>
            <person name="Ilyukhin E."/>
        </authorList>
    </citation>
    <scope>NUCLEOTIDE SEQUENCE [LARGE SCALE GENOMIC DNA]</scope>
    <source>
        <strain evidence="2 3">M11/M66-122</strain>
    </source>
</reference>
<dbReference type="PANTHER" id="PTHR42060:SF1">
    <property type="entry name" value="NHL REPEAT-CONTAINING PROTEIN"/>
    <property type="match status" value="1"/>
</dbReference>
<dbReference type="SUPFAM" id="SSF63829">
    <property type="entry name" value="Calcium-dependent phosphotriesterase"/>
    <property type="match status" value="1"/>
</dbReference>
<dbReference type="Proteomes" id="UP001320420">
    <property type="component" value="Unassembled WGS sequence"/>
</dbReference>
<sequence>MRLAVLASALMAVAAAAASPASLPASRYSDNSNNNTTQPLPHKTIFQFNETGTFFENLAVRRNGDLVLTVFHPAPASLWTLRAPYSAGPRMTRVHTFEDAEALSGIAETSPDTFVVATANFTTWPAAAPGSATLREVRLDAADTPRTIARIPEAGLLNGLVAIPGATVTAVLAADVQYGVVYRVDVATGAYEVVVDAPETKAAGGGSALQSNLGVNGLKIRGGYLYWSNTSRATLYRIRIDARGYPVPGAAVETVGTIRGATALDDFTFGPGPEGDIIWAATGFDNMLATVRVEDGTSSIVLGSPAELTLGGDTAAAFGGTALDREILYVITDGASAAPVNGTMEPAKIVAVDTRGYRRF</sequence>
<comment type="caution">
    <text evidence="2">The sequence shown here is derived from an EMBL/GenBank/DDBJ whole genome shotgun (WGS) entry which is preliminary data.</text>
</comment>
<organism evidence="2 3">
    <name type="scientific">Diatrype stigma</name>
    <dbReference type="NCBI Taxonomy" id="117547"/>
    <lineage>
        <taxon>Eukaryota</taxon>
        <taxon>Fungi</taxon>
        <taxon>Dikarya</taxon>
        <taxon>Ascomycota</taxon>
        <taxon>Pezizomycotina</taxon>
        <taxon>Sordariomycetes</taxon>
        <taxon>Xylariomycetidae</taxon>
        <taxon>Xylariales</taxon>
        <taxon>Diatrypaceae</taxon>
        <taxon>Diatrype</taxon>
    </lineage>
</organism>
<dbReference type="EMBL" id="JAKJXP020000010">
    <property type="protein sequence ID" value="KAK7755827.1"/>
    <property type="molecule type" value="Genomic_DNA"/>
</dbReference>
<keyword evidence="3" id="KW-1185">Reference proteome</keyword>
<dbReference type="InterPro" id="IPR052998">
    <property type="entry name" value="Hetero-Diels-Alderase-like"/>
</dbReference>
<evidence type="ECO:0000256" key="1">
    <source>
        <dbReference type="SAM" id="SignalP"/>
    </source>
</evidence>
<evidence type="ECO:0008006" key="4">
    <source>
        <dbReference type="Google" id="ProtNLM"/>
    </source>
</evidence>
<feature type="signal peptide" evidence="1">
    <location>
        <begin position="1"/>
        <end position="18"/>
    </location>
</feature>
<dbReference type="PANTHER" id="PTHR42060">
    <property type="entry name" value="NHL REPEAT-CONTAINING PROTEIN-RELATED"/>
    <property type="match status" value="1"/>
</dbReference>
<dbReference type="AlphaFoldDB" id="A0AAN9UZ72"/>
<gene>
    <name evidence="2" type="ORF">SLS62_002112</name>
</gene>
<dbReference type="InterPro" id="IPR011042">
    <property type="entry name" value="6-blade_b-propeller_TolB-like"/>
</dbReference>
<accession>A0AAN9UZ72</accession>
<dbReference type="Gene3D" id="2.120.10.30">
    <property type="entry name" value="TolB, C-terminal domain"/>
    <property type="match status" value="1"/>
</dbReference>
<evidence type="ECO:0000313" key="3">
    <source>
        <dbReference type="Proteomes" id="UP001320420"/>
    </source>
</evidence>